<gene>
    <name evidence="2" type="ORF">GCM10010521_15250</name>
</gene>
<evidence type="ECO:0008006" key="4">
    <source>
        <dbReference type="Google" id="ProtNLM"/>
    </source>
</evidence>
<sequence length="258" mass="25576">MRLCATAAAGALSLVLVTGCGGDGSKNAGEAPGKGAGEPAAQALGATELTKRIIAEGEVPGYKVGPVTGGLAAKGGARADDARCDPLLHALTGIAPGTPAAKTSRMATEVKKRPTGGATSPDGMAGGGFEDAIKRSMDLDVTVVTLASYDGDGAERALKSVSDAVTACADGFSGEQDGEKGTFTKVTEERSAGTGDASVAFTATDDAGEDGAMPLHAQVVRHGNTLATYTTVNIGAGMAEKPYTVPAPVVRAQAAKLK</sequence>
<dbReference type="EMBL" id="BAAAVM010000017">
    <property type="protein sequence ID" value="GAA3130098.1"/>
    <property type="molecule type" value="Genomic_DNA"/>
</dbReference>
<evidence type="ECO:0000313" key="3">
    <source>
        <dbReference type="Proteomes" id="UP001500893"/>
    </source>
</evidence>
<comment type="caution">
    <text evidence="2">The sequence shown here is derived from an EMBL/GenBank/DDBJ whole genome shotgun (WGS) entry which is preliminary data.</text>
</comment>
<feature type="region of interest" description="Disordered" evidence="1">
    <location>
        <begin position="95"/>
        <end position="126"/>
    </location>
</feature>
<dbReference type="Proteomes" id="UP001500893">
    <property type="component" value="Unassembled WGS sequence"/>
</dbReference>
<keyword evidence="3" id="KW-1185">Reference proteome</keyword>
<accession>A0ABP6N096</accession>
<evidence type="ECO:0000313" key="2">
    <source>
        <dbReference type="EMBL" id="GAA3130098.1"/>
    </source>
</evidence>
<organism evidence="2 3">
    <name type="scientific">Streptomyces rameus</name>
    <dbReference type="NCBI Taxonomy" id="68261"/>
    <lineage>
        <taxon>Bacteria</taxon>
        <taxon>Bacillati</taxon>
        <taxon>Actinomycetota</taxon>
        <taxon>Actinomycetes</taxon>
        <taxon>Kitasatosporales</taxon>
        <taxon>Streptomycetaceae</taxon>
        <taxon>Streptomyces</taxon>
    </lineage>
</organism>
<reference evidence="3" key="1">
    <citation type="journal article" date="2019" name="Int. J. Syst. Evol. Microbiol.">
        <title>The Global Catalogue of Microorganisms (GCM) 10K type strain sequencing project: providing services to taxonomists for standard genome sequencing and annotation.</title>
        <authorList>
            <consortium name="The Broad Institute Genomics Platform"/>
            <consortium name="The Broad Institute Genome Sequencing Center for Infectious Disease"/>
            <person name="Wu L."/>
            <person name="Ma J."/>
        </authorList>
    </citation>
    <scope>NUCLEOTIDE SEQUENCE [LARGE SCALE GENOMIC DNA]</scope>
    <source>
        <strain evidence="3">JCM 11574</strain>
    </source>
</reference>
<name>A0ABP6N096_9ACTN</name>
<protein>
    <recommendedName>
        <fullName evidence="4">Lipoprotein</fullName>
    </recommendedName>
</protein>
<dbReference type="PROSITE" id="PS51257">
    <property type="entry name" value="PROKAR_LIPOPROTEIN"/>
    <property type="match status" value="1"/>
</dbReference>
<proteinExistence type="predicted"/>
<evidence type="ECO:0000256" key="1">
    <source>
        <dbReference type="SAM" id="MobiDB-lite"/>
    </source>
</evidence>